<name>A0A2G5T1T8_9PELO</name>
<dbReference type="AlphaFoldDB" id="A0A2G5T1T8"/>
<sequence length="107" mass="12464">MHESWWKIVRNGKGGGGGVHKRKFEKANNWVSCMQHHANCKTDRTKMSTNESDRVGDTLDRVDESNSYTKYQAHFVFRVLIQRAIIETCRRLFFQQATNICEQGQSK</sequence>
<accession>A0A2G5T1T8</accession>
<reference evidence="2" key="1">
    <citation type="submission" date="2017-10" db="EMBL/GenBank/DDBJ databases">
        <title>Rapid genome shrinkage in a self-fertile nematode reveals novel sperm competition proteins.</title>
        <authorList>
            <person name="Yin D."/>
            <person name="Schwarz E.M."/>
            <person name="Thomas C.G."/>
            <person name="Felde R.L."/>
            <person name="Korf I.F."/>
            <person name="Cutter A.D."/>
            <person name="Schartner C.M."/>
            <person name="Ralston E.J."/>
            <person name="Meyer B.J."/>
            <person name="Haag E.S."/>
        </authorList>
    </citation>
    <scope>NUCLEOTIDE SEQUENCE [LARGE SCALE GENOMIC DNA]</scope>
    <source>
        <strain evidence="2">JU1422</strain>
    </source>
</reference>
<keyword evidence="2" id="KW-1185">Reference proteome</keyword>
<proteinExistence type="predicted"/>
<evidence type="ECO:0000313" key="1">
    <source>
        <dbReference type="EMBL" id="PIC21375.1"/>
    </source>
</evidence>
<gene>
    <name evidence="1" type="primary">Cnig_chr_X.g26229</name>
    <name evidence="1" type="ORF">B9Z55_026229</name>
</gene>
<evidence type="ECO:0000313" key="2">
    <source>
        <dbReference type="Proteomes" id="UP000230233"/>
    </source>
</evidence>
<protein>
    <submittedName>
        <fullName evidence="1">Uncharacterized protein</fullName>
    </submittedName>
</protein>
<dbReference type="EMBL" id="PDUG01000006">
    <property type="protein sequence ID" value="PIC21375.1"/>
    <property type="molecule type" value="Genomic_DNA"/>
</dbReference>
<dbReference type="Proteomes" id="UP000230233">
    <property type="component" value="Chromosome X"/>
</dbReference>
<comment type="caution">
    <text evidence="1">The sequence shown here is derived from an EMBL/GenBank/DDBJ whole genome shotgun (WGS) entry which is preliminary data.</text>
</comment>
<organism evidence="1 2">
    <name type="scientific">Caenorhabditis nigoni</name>
    <dbReference type="NCBI Taxonomy" id="1611254"/>
    <lineage>
        <taxon>Eukaryota</taxon>
        <taxon>Metazoa</taxon>
        <taxon>Ecdysozoa</taxon>
        <taxon>Nematoda</taxon>
        <taxon>Chromadorea</taxon>
        <taxon>Rhabditida</taxon>
        <taxon>Rhabditina</taxon>
        <taxon>Rhabditomorpha</taxon>
        <taxon>Rhabditoidea</taxon>
        <taxon>Rhabditidae</taxon>
        <taxon>Peloderinae</taxon>
        <taxon>Caenorhabditis</taxon>
    </lineage>
</organism>